<evidence type="ECO:0000256" key="15">
    <source>
        <dbReference type="ARBA" id="ARBA00023180"/>
    </source>
</evidence>
<dbReference type="CDD" id="cd16147">
    <property type="entry name" value="G6S"/>
    <property type="match status" value="1"/>
</dbReference>
<keyword evidence="18" id="KW-1133">Transmembrane helix</keyword>
<dbReference type="PRINTS" id="PR00722">
    <property type="entry name" value="CHYMOTRYPSIN"/>
</dbReference>
<dbReference type="PROSITE" id="PS00523">
    <property type="entry name" value="SULFATASE_1"/>
    <property type="match status" value="1"/>
</dbReference>
<dbReference type="PROSITE" id="PS00135">
    <property type="entry name" value="TRYPSIN_SER"/>
    <property type="match status" value="1"/>
</dbReference>
<dbReference type="InterPro" id="IPR017850">
    <property type="entry name" value="Alkaline_phosphatase_core_sf"/>
</dbReference>
<comment type="caution">
    <text evidence="20">The sequence shown here is derived from an EMBL/GenBank/DDBJ whole genome shotgun (WGS) entry which is preliminary data.</text>
</comment>
<evidence type="ECO:0000313" key="21">
    <source>
        <dbReference type="Proteomes" id="UP000475862"/>
    </source>
</evidence>
<dbReference type="GO" id="GO:0006508">
    <property type="term" value="P:proteolysis"/>
    <property type="evidence" value="ECO:0007669"/>
    <property type="project" value="UniProtKB-KW"/>
</dbReference>
<gene>
    <name evidence="20" type="ORF">AGLY_008506</name>
</gene>
<dbReference type="SMART" id="SM00020">
    <property type="entry name" value="Tryp_SPc"/>
    <property type="match status" value="1"/>
</dbReference>
<protein>
    <recommendedName>
        <fullName evidence="19">Peptidase S1 domain-containing protein</fullName>
    </recommendedName>
</protein>
<evidence type="ECO:0000259" key="19">
    <source>
        <dbReference type="PROSITE" id="PS50240"/>
    </source>
</evidence>
<dbReference type="InterPro" id="IPR043504">
    <property type="entry name" value="Peptidase_S1_PA_chymotrypsin"/>
</dbReference>
<keyword evidence="10" id="KW-0256">Endoplasmic reticulum</keyword>
<dbReference type="GO" id="GO:0005539">
    <property type="term" value="F:glycosaminoglycan binding"/>
    <property type="evidence" value="ECO:0007669"/>
    <property type="project" value="TreeGrafter"/>
</dbReference>
<dbReference type="AlphaFoldDB" id="A0A6G0TLG7"/>
<evidence type="ECO:0000256" key="4">
    <source>
        <dbReference type="ARBA" id="ARBA00004348"/>
    </source>
</evidence>
<dbReference type="SUPFAM" id="SSF50494">
    <property type="entry name" value="Trypsin-like serine proteases"/>
    <property type="match status" value="1"/>
</dbReference>
<dbReference type="InterPro" id="IPR001314">
    <property type="entry name" value="Peptidase_S1A"/>
</dbReference>
<keyword evidence="8" id="KW-0732">Signal</keyword>
<dbReference type="Gene3D" id="3.40.720.10">
    <property type="entry name" value="Alkaline Phosphatase, subunit A"/>
    <property type="match status" value="1"/>
</dbReference>
<evidence type="ECO:0000256" key="2">
    <source>
        <dbReference type="ARBA" id="ARBA00004240"/>
    </source>
</evidence>
<dbReference type="GO" id="GO:0005783">
    <property type="term" value="C:endoplasmic reticulum"/>
    <property type="evidence" value="ECO:0007669"/>
    <property type="project" value="UniProtKB-SubCell"/>
</dbReference>
<dbReference type="InterPro" id="IPR018114">
    <property type="entry name" value="TRYPSIN_HIS"/>
</dbReference>
<keyword evidence="18" id="KW-0812">Transmembrane</keyword>
<dbReference type="Pfam" id="PF00089">
    <property type="entry name" value="Trypsin"/>
    <property type="match status" value="1"/>
</dbReference>
<dbReference type="InterPro" id="IPR024609">
    <property type="entry name" value="Extracellular_sulfatase_C"/>
</dbReference>
<keyword evidence="13" id="KW-0333">Golgi apparatus</keyword>
<dbReference type="SUPFAM" id="SSF53649">
    <property type="entry name" value="Alkaline phosphatase-like"/>
    <property type="match status" value="1"/>
</dbReference>
<dbReference type="PANTHER" id="PTHR43108">
    <property type="entry name" value="N-ACETYLGLUCOSAMINE-6-SULFATASE FAMILY MEMBER"/>
    <property type="match status" value="1"/>
</dbReference>
<dbReference type="GO" id="GO:0005795">
    <property type="term" value="C:Golgi stack"/>
    <property type="evidence" value="ECO:0007669"/>
    <property type="project" value="UniProtKB-SubCell"/>
</dbReference>
<dbReference type="GO" id="GO:0008449">
    <property type="term" value="F:N-acetylglucosamine-6-sulfatase activity"/>
    <property type="evidence" value="ECO:0007669"/>
    <property type="project" value="TreeGrafter"/>
</dbReference>
<accession>A0A6G0TLG7</accession>
<dbReference type="Pfam" id="PF12548">
    <property type="entry name" value="DUF3740"/>
    <property type="match status" value="1"/>
</dbReference>
<feature type="domain" description="Peptidase S1" evidence="19">
    <location>
        <begin position="1002"/>
        <end position="1242"/>
    </location>
</feature>
<evidence type="ECO:0000256" key="12">
    <source>
        <dbReference type="ARBA" id="ARBA00022837"/>
    </source>
</evidence>
<keyword evidence="12" id="KW-0106">Calcium</keyword>
<dbReference type="GO" id="GO:0046872">
    <property type="term" value="F:metal ion binding"/>
    <property type="evidence" value="ECO:0007669"/>
    <property type="project" value="UniProtKB-KW"/>
</dbReference>
<feature type="compositionally biased region" description="Basic residues" evidence="17">
    <location>
        <begin position="55"/>
        <end position="65"/>
    </location>
</feature>
<feature type="region of interest" description="Disordered" evidence="17">
    <location>
        <begin position="663"/>
        <end position="697"/>
    </location>
</feature>
<dbReference type="GO" id="GO:0004252">
    <property type="term" value="F:serine-type endopeptidase activity"/>
    <property type="evidence" value="ECO:0007669"/>
    <property type="project" value="InterPro"/>
</dbReference>
<sequence>MDTTRSSGGIVRGLSLWYRCLWWLTVISWCTVLALDQDAFMQRDNAVLPRRRVHKFRKTQQHQHHQHAEDTGNSDRMRRPNIVLVLTDDQDAELGSLDYMEKTKKLLRDEGAEFQHAYSTTPMCCPSRSSLLTGLYTHNHEVFTNNDNCSGPIWQNVHESRTFATYLTNEAGYHTGYFGKYLNKYNGSYIPPGWRQWGGLIMNSKYYNYSINLNGKKIKHGDDYHKDYYPNLVTNDSINFLRHTKQHHPHRPFMLVMSFPSPHGPEDSAPEYSDMFFNVTSHHTPTYDYAPNPDKQWILQRTGPMLPIHKKFTNLLMTKRLQTLQSVDDAVSRVYGELKQLGELENTYIIYTSDHGYHLGQFGLVKGKSFPFEFDVRVPMLVRGPGIEPGIKVNEIFLNIDLAPTFLDIAGVNPPAHMDGRSAFKLFHKHKKGNKKFVSHWPDTFLIESSGRREYNKHKKMSTVLSPSINNDFSIEDDLGVVVGNKASELFILCQRSDYQSPCKPGQKWHCIRDGFRWRKHKCNLKNRNRLLNGLKKCTCFSADGNLYTKLEMDKNKKHNSKNLKVANFKDRFRRDIMASFNNNMSSIKNVLNKQIDDLQSMTVVNDSALASCTVTPNGDVKCTNIVYNNPKVWKFSQNRVQKQISNLQKKIEKLREIQKHLETKRPNIDDKDEEDDDTEDDLNEDDSDNLPTDYSQTQWNLKMVPVNNYSMSPGSLLVDGVEPHILRHHGHKSQTKTSADTCYCTPFMFSDNDPALNKEVKKLLKADRQKKKGRKFRKKNSKLNKECMLEKMNCFNHDNDHWRTAPLWTEGPFCFCMNANNNTYSCLRTINATHNFLYCEFVTGLVTFYNMKIDPFQQRNRAHTLEPKEKEWLRNSLSEMVRCKGSAQCATSPVKRRKKLDSFNTLSSNGDCFLETNSKIKSEESFYFFDDLYVWNDYFRDYFTDFFINFEEVVNSNENYIDQTIDVTNIVDELHDFLNYSVPCGVQGRSEWSRSDSNSRVVGGTDSMPGEFPWQISLQLVTGITARHVCGGSVINENWVLTAAHCVYGLSKDVLSVVAGKNDLYKIENGDQRVKVVDIHLNGFDKKRFSRDIALLRVFPAIVFDGFHVSPICIPRPETQFDNALALVTGWGRVSENGEFAHVLQKVRLPLIEVDSCLNLYNNAGYGDYVSRCVVCGGGTPEYEADSCQGDSGGPLVCLADDNRFYLCGIVSWGLGCAHPTYPGVYTAVSCYSDWIRDTVVYYEQPSNPWRTL</sequence>
<evidence type="ECO:0000256" key="6">
    <source>
        <dbReference type="ARBA" id="ARBA00022670"/>
    </source>
</evidence>
<dbReference type="FunFam" id="3.40.720.10:FF:000050">
    <property type="entry name" value="Extracellular sulfatase SULF-1"/>
    <property type="match status" value="1"/>
</dbReference>
<evidence type="ECO:0000256" key="11">
    <source>
        <dbReference type="ARBA" id="ARBA00022825"/>
    </source>
</evidence>
<dbReference type="PANTHER" id="PTHR43108:SF16">
    <property type="entry name" value="EXTRACELLULAR SULFATASE SULF-1 HOMOLOG"/>
    <property type="match status" value="1"/>
</dbReference>
<feature type="compositionally biased region" description="Basic and acidic residues" evidence="17">
    <location>
        <begin position="66"/>
        <end position="75"/>
    </location>
</feature>
<evidence type="ECO:0000256" key="9">
    <source>
        <dbReference type="ARBA" id="ARBA00022801"/>
    </source>
</evidence>
<evidence type="ECO:0000256" key="17">
    <source>
        <dbReference type="SAM" id="MobiDB-lite"/>
    </source>
</evidence>
<dbReference type="GO" id="GO:0009986">
    <property type="term" value="C:cell surface"/>
    <property type="evidence" value="ECO:0007669"/>
    <property type="project" value="UniProtKB-SubCell"/>
</dbReference>
<dbReference type="OrthoDB" id="96314at2759"/>
<evidence type="ECO:0000256" key="18">
    <source>
        <dbReference type="SAM" id="Phobius"/>
    </source>
</evidence>
<evidence type="ECO:0000256" key="10">
    <source>
        <dbReference type="ARBA" id="ARBA00022824"/>
    </source>
</evidence>
<dbReference type="CDD" id="cd00190">
    <property type="entry name" value="Tryp_SPc"/>
    <property type="match status" value="1"/>
</dbReference>
<comment type="cofactor">
    <cofactor evidence="1">
        <name>Ca(2+)</name>
        <dbReference type="ChEBI" id="CHEBI:29108"/>
    </cofactor>
</comment>
<dbReference type="PROSITE" id="PS00134">
    <property type="entry name" value="TRYPSIN_HIS"/>
    <property type="match status" value="1"/>
</dbReference>
<evidence type="ECO:0000313" key="20">
    <source>
        <dbReference type="EMBL" id="KAE9534416.1"/>
    </source>
</evidence>
<keyword evidence="11 16" id="KW-0720">Serine protease</keyword>
<dbReference type="InterPro" id="IPR009003">
    <property type="entry name" value="Peptidase_S1_PA"/>
</dbReference>
<dbReference type="InterPro" id="IPR033116">
    <property type="entry name" value="TRYPSIN_SER"/>
</dbReference>
<feature type="region of interest" description="Disordered" evidence="17">
    <location>
        <begin position="55"/>
        <end position="75"/>
    </location>
</feature>
<evidence type="ECO:0000256" key="3">
    <source>
        <dbReference type="ARBA" id="ARBA00004241"/>
    </source>
</evidence>
<keyword evidence="18" id="KW-0472">Membrane</keyword>
<evidence type="ECO:0000256" key="16">
    <source>
        <dbReference type="RuleBase" id="RU363034"/>
    </source>
</evidence>
<keyword evidence="6 16" id="KW-0645">Protease</keyword>
<evidence type="ECO:0000256" key="7">
    <source>
        <dbReference type="ARBA" id="ARBA00022723"/>
    </source>
</evidence>
<organism evidence="20 21">
    <name type="scientific">Aphis glycines</name>
    <name type="common">Soybean aphid</name>
    <dbReference type="NCBI Taxonomy" id="307491"/>
    <lineage>
        <taxon>Eukaryota</taxon>
        <taxon>Metazoa</taxon>
        <taxon>Ecdysozoa</taxon>
        <taxon>Arthropoda</taxon>
        <taxon>Hexapoda</taxon>
        <taxon>Insecta</taxon>
        <taxon>Pterygota</taxon>
        <taxon>Neoptera</taxon>
        <taxon>Paraneoptera</taxon>
        <taxon>Hemiptera</taxon>
        <taxon>Sternorrhyncha</taxon>
        <taxon>Aphidomorpha</taxon>
        <taxon>Aphidoidea</taxon>
        <taxon>Aphididae</taxon>
        <taxon>Aphidini</taxon>
        <taxon>Aphis</taxon>
        <taxon>Aphis</taxon>
    </lineage>
</organism>
<evidence type="ECO:0000256" key="1">
    <source>
        <dbReference type="ARBA" id="ARBA00001913"/>
    </source>
</evidence>
<evidence type="ECO:0000256" key="14">
    <source>
        <dbReference type="ARBA" id="ARBA00023157"/>
    </source>
</evidence>
<keyword evidence="14" id="KW-1015">Disulfide bond</keyword>
<dbReference type="InterPro" id="IPR024607">
    <property type="entry name" value="Sulfatase_CS"/>
</dbReference>
<reference evidence="20 21" key="1">
    <citation type="submission" date="2019-08" db="EMBL/GenBank/DDBJ databases">
        <title>The genome of the soybean aphid Biotype 1, its phylome, world population structure and adaptation to the North American continent.</title>
        <authorList>
            <person name="Giordano R."/>
            <person name="Donthu R.K."/>
            <person name="Hernandez A.G."/>
            <person name="Wright C.L."/>
            <person name="Zimin A.V."/>
        </authorList>
    </citation>
    <scope>NUCLEOTIDE SEQUENCE [LARGE SCALE GENOMIC DNA]</scope>
    <source>
        <tissue evidence="20">Whole aphids</tissue>
    </source>
</reference>
<keyword evidence="15" id="KW-0325">Glycoprotein</keyword>
<keyword evidence="21" id="KW-1185">Reference proteome</keyword>
<dbReference type="Gene3D" id="2.40.10.10">
    <property type="entry name" value="Trypsin-like serine proteases"/>
    <property type="match status" value="1"/>
</dbReference>
<feature type="compositionally biased region" description="Acidic residues" evidence="17">
    <location>
        <begin position="671"/>
        <end position="689"/>
    </location>
</feature>
<feature type="transmembrane region" description="Helical" evidence="18">
    <location>
        <begin position="16"/>
        <end position="35"/>
    </location>
</feature>
<dbReference type="FunFam" id="2.40.10.10:FF:000006">
    <property type="entry name" value="Serine proteinase stubble"/>
    <property type="match status" value="1"/>
</dbReference>
<evidence type="ECO:0000256" key="8">
    <source>
        <dbReference type="ARBA" id="ARBA00022729"/>
    </source>
</evidence>
<evidence type="ECO:0000256" key="13">
    <source>
        <dbReference type="ARBA" id="ARBA00023034"/>
    </source>
</evidence>
<proteinExistence type="inferred from homology"/>
<comment type="similarity">
    <text evidence="5">Belongs to the sulfatase family.</text>
</comment>
<dbReference type="Pfam" id="PF00884">
    <property type="entry name" value="Sulfatase"/>
    <property type="match status" value="1"/>
</dbReference>
<dbReference type="PROSITE" id="PS50240">
    <property type="entry name" value="TRYPSIN_DOM"/>
    <property type="match status" value="1"/>
</dbReference>
<dbReference type="InterPro" id="IPR001254">
    <property type="entry name" value="Trypsin_dom"/>
</dbReference>
<dbReference type="Proteomes" id="UP000475862">
    <property type="component" value="Unassembled WGS sequence"/>
</dbReference>
<dbReference type="InterPro" id="IPR000917">
    <property type="entry name" value="Sulfatase_N"/>
</dbReference>
<keyword evidence="9 16" id="KW-0378">Hydrolase</keyword>
<keyword evidence="7" id="KW-0479">Metal-binding</keyword>
<evidence type="ECO:0000256" key="5">
    <source>
        <dbReference type="ARBA" id="ARBA00008779"/>
    </source>
</evidence>
<comment type="subcellular location">
    <subcellularLocation>
        <location evidence="3">Cell surface</location>
    </subcellularLocation>
    <subcellularLocation>
        <location evidence="2">Endoplasmic reticulum</location>
    </subcellularLocation>
    <subcellularLocation>
        <location evidence="4">Golgi apparatus</location>
        <location evidence="4">Golgi stack</location>
    </subcellularLocation>
</comment>
<name>A0A6G0TLG7_APHGL</name>
<dbReference type="EMBL" id="VYZN01000028">
    <property type="protein sequence ID" value="KAE9534416.1"/>
    <property type="molecule type" value="Genomic_DNA"/>
</dbReference>